<dbReference type="PANTHER" id="PTHR43204:SF1">
    <property type="entry name" value="ABC TRANSPORTER I FAMILY MEMBER 6, CHLOROPLASTIC"/>
    <property type="match status" value="1"/>
</dbReference>
<comment type="similarity">
    <text evidence="1">Belongs to the ABC transporter superfamily. Ycf16 family.</text>
</comment>
<evidence type="ECO:0000256" key="1">
    <source>
        <dbReference type="ARBA" id="ARBA00006216"/>
    </source>
</evidence>
<name>A0A292YAU1_9BACT</name>
<keyword evidence="7" id="KW-1185">Reference proteome</keyword>
<accession>A0A292YAU1</accession>
<comment type="caution">
    <text evidence="6">The sequence shown here is derived from an EMBL/GenBank/DDBJ whole genome shotgun (WGS) entry which is preliminary data.</text>
</comment>
<protein>
    <submittedName>
        <fullName evidence="6">Fe-S cluster assembly ATP-binding protein</fullName>
    </submittedName>
</protein>
<evidence type="ECO:0000259" key="5">
    <source>
        <dbReference type="PROSITE" id="PS50893"/>
    </source>
</evidence>
<reference evidence="6 7" key="1">
    <citation type="journal article" date="2017" name="Syst. Appl. Microbiol.">
        <title>Lebetimonas natsushimae sp. nov., a novel strictly anaerobic, moderately thermophilic chemoautotroph isolated from a deep-sea hydrothermal vent polychaete nest in the Mid-Okinawa Trough.</title>
        <authorList>
            <person name="Nagata R."/>
            <person name="Takaki Y."/>
            <person name="Tame A."/>
            <person name="Nunoura T."/>
            <person name="Muto H."/>
            <person name="Mino S."/>
            <person name="Sawayama S."/>
            <person name="Takai K."/>
            <person name="Nakagawa S."/>
        </authorList>
    </citation>
    <scope>NUCLEOTIDE SEQUENCE [LARGE SCALE GENOMIC DNA]</scope>
    <source>
        <strain evidence="6 7">HS1857</strain>
    </source>
</reference>
<feature type="coiled-coil region" evidence="4">
    <location>
        <begin position="99"/>
        <end position="126"/>
    </location>
</feature>
<evidence type="ECO:0000313" key="7">
    <source>
        <dbReference type="Proteomes" id="UP000217944"/>
    </source>
</evidence>
<keyword evidence="3 6" id="KW-0067">ATP-binding</keyword>
<proteinExistence type="inferred from homology"/>
<keyword evidence="4" id="KW-0175">Coiled coil</keyword>
<gene>
    <name evidence="6" type="ORF">LNAT_P0482</name>
</gene>
<feature type="domain" description="ABC transporter" evidence="5">
    <location>
        <begin position="6"/>
        <end position="241"/>
    </location>
</feature>
<dbReference type="Gene3D" id="3.40.50.300">
    <property type="entry name" value="P-loop containing nucleotide triphosphate hydrolases"/>
    <property type="match status" value="1"/>
</dbReference>
<dbReference type="AlphaFoldDB" id="A0A292YAU1"/>
<dbReference type="InterPro" id="IPR003439">
    <property type="entry name" value="ABC_transporter-like_ATP-bd"/>
</dbReference>
<keyword evidence="2" id="KW-0547">Nucleotide-binding</keyword>
<dbReference type="RefSeq" id="WP_096258336.1">
    <property type="nucleotide sequence ID" value="NZ_BDME01000001.1"/>
</dbReference>
<dbReference type="InterPro" id="IPR010230">
    <property type="entry name" value="FeS-cluster_ATPase_SufC"/>
</dbReference>
<sequence length="252" mass="28306">MNKNLLEIKDLWVNINDKPILKGINLSIAKGESHVIFGRNGSGKSTLLGSIIGLPHLKIVKGDILFKGKSILNLPMYERIKMGIGIIFQRPPTIKGVKLEKLLQIINRSKENIQNIAKELKLHELLKRDVNDGFSGGEIKASEIMQLFLQNPDLLLLDEPDAGVDADNIKIISNYINKLLQADLPKERREKSAIIIVHSGIILEYVNIDIGHVMVDGKLTPPANPYEILDMIKKFGYKKCYEYFSKGKKNGE</sequence>
<dbReference type="GO" id="GO:0016887">
    <property type="term" value="F:ATP hydrolysis activity"/>
    <property type="evidence" value="ECO:0007669"/>
    <property type="project" value="InterPro"/>
</dbReference>
<dbReference type="SUPFAM" id="SSF52540">
    <property type="entry name" value="P-loop containing nucleoside triphosphate hydrolases"/>
    <property type="match status" value="1"/>
</dbReference>
<evidence type="ECO:0000256" key="3">
    <source>
        <dbReference type="ARBA" id="ARBA00022840"/>
    </source>
</evidence>
<evidence type="ECO:0000256" key="2">
    <source>
        <dbReference type="ARBA" id="ARBA00022741"/>
    </source>
</evidence>
<dbReference type="InterPro" id="IPR027417">
    <property type="entry name" value="P-loop_NTPase"/>
</dbReference>
<organism evidence="6 7">
    <name type="scientific">Lebetimonas natsushimae</name>
    <dbReference type="NCBI Taxonomy" id="1936991"/>
    <lineage>
        <taxon>Bacteria</taxon>
        <taxon>Pseudomonadati</taxon>
        <taxon>Campylobacterota</taxon>
        <taxon>Epsilonproteobacteria</taxon>
        <taxon>Nautiliales</taxon>
        <taxon>Nautiliaceae</taxon>
        <taxon>Lebetimonas</taxon>
    </lineage>
</organism>
<dbReference type="Proteomes" id="UP000217944">
    <property type="component" value="Unassembled WGS sequence"/>
</dbReference>
<evidence type="ECO:0000256" key="4">
    <source>
        <dbReference type="SAM" id="Coils"/>
    </source>
</evidence>
<dbReference type="PANTHER" id="PTHR43204">
    <property type="entry name" value="ABC TRANSPORTER I FAMILY MEMBER 6, CHLOROPLASTIC"/>
    <property type="match status" value="1"/>
</dbReference>
<dbReference type="PROSITE" id="PS50893">
    <property type="entry name" value="ABC_TRANSPORTER_2"/>
    <property type="match status" value="1"/>
</dbReference>
<dbReference type="GO" id="GO:0005524">
    <property type="term" value="F:ATP binding"/>
    <property type="evidence" value="ECO:0007669"/>
    <property type="project" value="UniProtKB-KW"/>
</dbReference>
<dbReference type="OrthoDB" id="9809450at2"/>
<evidence type="ECO:0000313" key="6">
    <source>
        <dbReference type="EMBL" id="GAX87187.1"/>
    </source>
</evidence>
<dbReference type="EMBL" id="BDME01000001">
    <property type="protein sequence ID" value="GAX87187.1"/>
    <property type="molecule type" value="Genomic_DNA"/>
</dbReference>
<dbReference type="Pfam" id="PF00005">
    <property type="entry name" value="ABC_tran"/>
    <property type="match status" value="1"/>
</dbReference>